<protein>
    <submittedName>
        <fullName evidence="4">Pisatin demethylase</fullName>
    </submittedName>
</protein>
<comment type="caution">
    <text evidence="4">The sequence shown here is derived from an EMBL/GenBank/DDBJ whole genome shotgun (WGS) entry which is preliminary data.</text>
</comment>
<gene>
    <name evidence="4" type="ORF">FACUT_10570</name>
</gene>
<proteinExistence type="predicted"/>
<accession>A0A8H4NDT7</accession>
<sequence length="175" mass="19580">MSAVLAYEKVVDEMTAVLTRKLYGFSDESKPFDFPRFMQYYAFDVIGQITFNQNFDMMERESDTIGLIKGIHGVLGYLAHMGLLPDLHQLIPNTKGKMKRIRGIVDFTFAQIGRQKKGDGKPTDNSQYTTFLEKLMEMQDAHKVSIVNICDAVGSNLGAGSDTTAITLSSALYYL</sequence>
<evidence type="ECO:0000313" key="5">
    <source>
        <dbReference type="Proteomes" id="UP000536711"/>
    </source>
</evidence>
<dbReference type="GO" id="GO:0008168">
    <property type="term" value="F:methyltransferase activity"/>
    <property type="evidence" value="ECO:0007669"/>
    <property type="project" value="UniProtKB-KW"/>
</dbReference>
<dbReference type="Pfam" id="PF00067">
    <property type="entry name" value="p450"/>
    <property type="match status" value="1"/>
</dbReference>
<dbReference type="GO" id="GO:0004497">
    <property type="term" value="F:monooxygenase activity"/>
    <property type="evidence" value="ECO:0007669"/>
    <property type="project" value="InterPro"/>
</dbReference>
<dbReference type="InterPro" id="IPR050121">
    <property type="entry name" value="Cytochrome_P450_monoxygenase"/>
</dbReference>
<dbReference type="Proteomes" id="UP000536711">
    <property type="component" value="Unassembled WGS sequence"/>
</dbReference>
<evidence type="ECO:0000256" key="3">
    <source>
        <dbReference type="ARBA" id="ARBA00023004"/>
    </source>
</evidence>
<keyword evidence="3" id="KW-0408">Iron</keyword>
<dbReference type="GO" id="GO:0032259">
    <property type="term" value="P:methylation"/>
    <property type="evidence" value="ECO:0007669"/>
    <property type="project" value="UniProtKB-KW"/>
</dbReference>
<reference evidence="4 5" key="1">
    <citation type="submission" date="2020-01" db="EMBL/GenBank/DDBJ databases">
        <title>Identification and distribution of gene clusters putatively required for synthesis of sphingolipid metabolism inhibitors in phylogenetically diverse species of the filamentous fungus Fusarium.</title>
        <authorList>
            <person name="Kim H.-S."/>
            <person name="Busman M."/>
            <person name="Brown D.W."/>
            <person name="Divon H."/>
            <person name="Uhlig S."/>
            <person name="Proctor R.H."/>
        </authorList>
    </citation>
    <scope>NUCLEOTIDE SEQUENCE [LARGE SCALE GENOMIC DNA]</scope>
    <source>
        <strain evidence="4 5">NRRL 13308</strain>
    </source>
</reference>
<dbReference type="GO" id="GO:0016705">
    <property type="term" value="F:oxidoreductase activity, acting on paired donors, with incorporation or reduction of molecular oxygen"/>
    <property type="evidence" value="ECO:0007669"/>
    <property type="project" value="InterPro"/>
</dbReference>
<evidence type="ECO:0000256" key="2">
    <source>
        <dbReference type="ARBA" id="ARBA00022723"/>
    </source>
</evidence>
<keyword evidence="5" id="KW-1185">Reference proteome</keyword>
<dbReference type="SUPFAM" id="SSF48264">
    <property type="entry name" value="Cytochrome P450"/>
    <property type="match status" value="1"/>
</dbReference>
<dbReference type="EMBL" id="JAADJF010000337">
    <property type="protein sequence ID" value="KAF4423102.1"/>
    <property type="molecule type" value="Genomic_DNA"/>
</dbReference>
<keyword evidence="2" id="KW-0479">Metal-binding</keyword>
<dbReference type="OrthoDB" id="3934656at2759"/>
<dbReference type="InterPro" id="IPR001128">
    <property type="entry name" value="Cyt_P450"/>
</dbReference>
<dbReference type="PANTHER" id="PTHR24305">
    <property type="entry name" value="CYTOCHROME P450"/>
    <property type="match status" value="1"/>
</dbReference>
<dbReference type="GO" id="GO:0020037">
    <property type="term" value="F:heme binding"/>
    <property type="evidence" value="ECO:0007669"/>
    <property type="project" value="InterPro"/>
</dbReference>
<name>A0A8H4NDT7_9HYPO</name>
<dbReference type="GO" id="GO:0005506">
    <property type="term" value="F:iron ion binding"/>
    <property type="evidence" value="ECO:0007669"/>
    <property type="project" value="InterPro"/>
</dbReference>
<evidence type="ECO:0000313" key="4">
    <source>
        <dbReference type="EMBL" id="KAF4423102.1"/>
    </source>
</evidence>
<dbReference type="Gene3D" id="1.10.630.10">
    <property type="entry name" value="Cytochrome P450"/>
    <property type="match status" value="1"/>
</dbReference>
<evidence type="ECO:0000256" key="1">
    <source>
        <dbReference type="ARBA" id="ARBA00022617"/>
    </source>
</evidence>
<dbReference type="PANTHER" id="PTHR24305:SF190">
    <property type="entry name" value="P450, PUTATIVE (EUROFUNG)-RELATED"/>
    <property type="match status" value="1"/>
</dbReference>
<organism evidence="4 5">
    <name type="scientific">Fusarium acutatum</name>
    <dbReference type="NCBI Taxonomy" id="78861"/>
    <lineage>
        <taxon>Eukaryota</taxon>
        <taxon>Fungi</taxon>
        <taxon>Dikarya</taxon>
        <taxon>Ascomycota</taxon>
        <taxon>Pezizomycotina</taxon>
        <taxon>Sordariomycetes</taxon>
        <taxon>Hypocreomycetidae</taxon>
        <taxon>Hypocreales</taxon>
        <taxon>Nectriaceae</taxon>
        <taxon>Fusarium</taxon>
        <taxon>Fusarium fujikuroi species complex</taxon>
    </lineage>
</organism>
<dbReference type="AlphaFoldDB" id="A0A8H4NDT7"/>
<keyword evidence="4" id="KW-0489">Methyltransferase</keyword>
<keyword evidence="4" id="KW-0808">Transferase</keyword>
<keyword evidence="1" id="KW-0349">Heme</keyword>
<dbReference type="InterPro" id="IPR036396">
    <property type="entry name" value="Cyt_P450_sf"/>
</dbReference>